<evidence type="ECO:0000256" key="1">
    <source>
        <dbReference type="SAM" id="MobiDB-lite"/>
    </source>
</evidence>
<gene>
    <name evidence="3" type="ORF">GCM10023336_56000</name>
</gene>
<organism evidence="3 4">
    <name type="scientific">Streptomyces similanensis</name>
    <dbReference type="NCBI Taxonomy" id="1274988"/>
    <lineage>
        <taxon>Bacteria</taxon>
        <taxon>Bacillati</taxon>
        <taxon>Actinomycetota</taxon>
        <taxon>Actinomycetes</taxon>
        <taxon>Kitasatosporales</taxon>
        <taxon>Streptomycetaceae</taxon>
        <taxon>Streptomyces</taxon>
    </lineage>
</organism>
<feature type="compositionally biased region" description="Basic and acidic residues" evidence="1">
    <location>
        <begin position="76"/>
        <end position="86"/>
    </location>
</feature>
<evidence type="ECO:0008006" key="5">
    <source>
        <dbReference type="Google" id="ProtNLM"/>
    </source>
</evidence>
<evidence type="ECO:0000256" key="2">
    <source>
        <dbReference type="SAM" id="SignalP"/>
    </source>
</evidence>
<dbReference type="Proteomes" id="UP001500124">
    <property type="component" value="Unassembled WGS sequence"/>
</dbReference>
<dbReference type="RefSeq" id="WP_345670846.1">
    <property type="nucleotide sequence ID" value="NZ_BAABKC010000087.1"/>
</dbReference>
<sequence>MNPRSSRLAALFGIACLGLLALTGCSADAGPRRCPTTHTAAGDYVPAGPRPCILYGTGHGHPAAGANHSAGSGGRDSAKESIKDASKTPAKGSAKAPAVKTPAAPKSLPGGVSLRKR</sequence>
<feature type="compositionally biased region" description="Low complexity" evidence="1">
    <location>
        <begin position="60"/>
        <end position="70"/>
    </location>
</feature>
<keyword evidence="4" id="KW-1185">Reference proteome</keyword>
<feature type="region of interest" description="Disordered" evidence="1">
    <location>
        <begin position="56"/>
        <end position="117"/>
    </location>
</feature>
<feature type="signal peptide" evidence="2">
    <location>
        <begin position="1"/>
        <end position="29"/>
    </location>
</feature>
<accession>A0ABP9L458</accession>
<reference evidence="4" key="1">
    <citation type="journal article" date="2019" name="Int. J. Syst. Evol. Microbiol.">
        <title>The Global Catalogue of Microorganisms (GCM) 10K type strain sequencing project: providing services to taxonomists for standard genome sequencing and annotation.</title>
        <authorList>
            <consortium name="The Broad Institute Genomics Platform"/>
            <consortium name="The Broad Institute Genome Sequencing Center for Infectious Disease"/>
            <person name="Wu L."/>
            <person name="Ma J."/>
        </authorList>
    </citation>
    <scope>NUCLEOTIDE SEQUENCE [LARGE SCALE GENOMIC DNA]</scope>
    <source>
        <strain evidence="4">JCM 18410</strain>
    </source>
</reference>
<protein>
    <recommendedName>
        <fullName evidence="5">Lipoprotein</fullName>
    </recommendedName>
</protein>
<feature type="compositionally biased region" description="Low complexity" evidence="1">
    <location>
        <begin position="94"/>
        <end position="106"/>
    </location>
</feature>
<evidence type="ECO:0000313" key="3">
    <source>
        <dbReference type="EMBL" id="GAA5070667.1"/>
    </source>
</evidence>
<evidence type="ECO:0000313" key="4">
    <source>
        <dbReference type="Proteomes" id="UP001500124"/>
    </source>
</evidence>
<name>A0ABP9L458_9ACTN</name>
<dbReference type="EMBL" id="BAABKC010000087">
    <property type="protein sequence ID" value="GAA5070667.1"/>
    <property type="molecule type" value="Genomic_DNA"/>
</dbReference>
<feature type="chain" id="PRO_5047123089" description="Lipoprotein" evidence="2">
    <location>
        <begin position="30"/>
        <end position="117"/>
    </location>
</feature>
<comment type="caution">
    <text evidence="3">The sequence shown here is derived from an EMBL/GenBank/DDBJ whole genome shotgun (WGS) entry which is preliminary data.</text>
</comment>
<proteinExistence type="predicted"/>
<keyword evidence="2" id="KW-0732">Signal</keyword>
<dbReference type="PROSITE" id="PS51257">
    <property type="entry name" value="PROKAR_LIPOPROTEIN"/>
    <property type="match status" value="1"/>
</dbReference>